<accession>A0ACB7V7Q9</accession>
<keyword evidence="1" id="KW-0418">Kinase</keyword>
<dbReference type="EC" id="2.7.11.1" evidence="1"/>
<name>A0ACB7V7Q9_DIOAL</name>
<comment type="caution">
    <text evidence="1">The sequence shown here is derived from an EMBL/GenBank/DDBJ whole genome shotgun (WGS) entry which is preliminary data.</text>
</comment>
<reference evidence="2" key="1">
    <citation type="journal article" date="2022" name="Nat. Commun.">
        <title>Chromosome evolution and the genetic basis of agronomically important traits in greater yam.</title>
        <authorList>
            <person name="Bredeson J.V."/>
            <person name="Lyons J.B."/>
            <person name="Oniyinde I.O."/>
            <person name="Okereke N.R."/>
            <person name="Kolade O."/>
            <person name="Nnabue I."/>
            <person name="Nwadili C.O."/>
            <person name="Hribova E."/>
            <person name="Parker M."/>
            <person name="Nwogha J."/>
            <person name="Shu S."/>
            <person name="Carlson J."/>
            <person name="Kariba R."/>
            <person name="Muthemba S."/>
            <person name="Knop K."/>
            <person name="Barton G.J."/>
            <person name="Sherwood A.V."/>
            <person name="Lopez-Montes A."/>
            <person name="Asiedu R."/>
            <person name="Jamnadass R."/>
            <person name="Muchugi A."/>
            <person name="Goodstein D."/>
            <person name="Egesi C.N."/>
            <person name="Featherston J."/>
            <person name="Asfaw A."/>
            <person name="Simpson G.G."/>
            <person name="Dolezel J."/>
            <person name="Hendre P.S."/>
            <person name="Van Deynze A."/>
            <person name="Kumar P.L."/>
            <person name="Obidiegwu J.E."/>
            <person name="Bhattacharjee R."/>
            <person name="Rokhsar D.S."/>
        </authorList>
    </citation>
    <scope>NUCLEOTIDE SEQUENCE [LARGE SCALE GENOMIC DNA]</scope>
    <source>
        <strain evidence="2">cv. TDa95/00328</strain>
    </source>
</reference>
<proteinExistence type="predicted"/>
<evidence type="ECO:0000313" key="2">
    <source>
        <dbReference type="Proteomes" id="UP000827976"/>
    </source>
</evidence>
<sequence>MSVLLYVLLLFLFGRASHRSDAAALLVPKIAEHAGHCIESERMALLDFKKSISDPQDELSSWAMGQDCCSWEGVRCDNLTGNVIGLELGEHDLQLKGDISPSLLQLQRLNYLNLSHNYFDGATIPSFNGQFKELRYLDLSYSYFNGTIPASFGNLSSLQTLDLSDNDGVYVDDPAHQWLSHLTSLQHLYMSGVTFGGISSSSSLFLALNKLPAIKEIDLSQCQLKSIPPSIPHLNFSSLSVLDLSNNNINFSVSPWVFDLKSLEYLDLSYNFYGSYNSYNWSSNFSTGIAKSIGSLCNLKTLDLTHCDLGLRLAEFNFTGCLKDSLTHLQLSFSNLDGEIPDWIGDIKNLRVLDLYHNSLSGSVPSSMGRLSLLEELNLFSNNLNGTLPVEIGKLAELVILDLSENQMRGIITEAHFSNLEKLNTLDMAFNSFVFNVSSNWIPPFLLQELRIYCCSVGPEFPTWLKTQHSLNVLDISNTGISSTVPDWFWNLISVNLTSLSMSENQIEGMLPKLSTSIQWKTIDLSSNRFYGPLPGFLGSSISYINLSNNSFSGSISHMIAENIHSYLRLLLSMNKLNGTLPNSLCQIEFEYLDISKNNLSGELPDCWSTSSGLSDLNLSNNKLTGGIPDSISYLSRLSELRLSHNNLSDEIPASLKNCSQLDVLDLSYNNFTGSIPIWVGESLSRLVVLILKSNTFIGHIPHQISKLEYLQILDLSNNNLSGPIPVSFGNFSAMQTLSKSVFTLGGILGAGDTIVVASKGKEEEYSDRLIPYVKIMDLSNNALTGDIPEELASLYGLQSLHLASNHLEGEIPDKLGQLQQLESLDLSRNKLSGSIPSTFSSLTSLSDFNVSYNDLSGRIPSGNQFDTLTDPSIYIGNHLCGFHLTDNCTKGGRPIQEKPSDHGNEEDDDEMVWMYIGSLSGFAVGFWTIWGVLIFKKKWRYAHFRYTNTACDNIHVWVVVKFARMKSEIMSKSNH</sequence>
<keyword evidence="1" id="KW-0808">Transferase</keyword>
<gene>
    <name evidence="1" type="ORF">IHE45_11G079800</name>
</gene>
<dbReference type="Proteomes" id="UP000827976">
    <property type="component" value="Chromosome 11"/>
</dbReference>
<organism evidence="1 2">
    <name type="scientific">Dioscorea alata</name>
    <name type="common">Purple yam</name>
    <dbReference type="NCBI Taxonomy" id="55571"/>
    <lineage>
        <taxon>Eukaryota</taxon>
        <taxon>Viridiplantae</taxon>
        <taxon>Streptophyta</taxon>
        <taxon>Embryophyta</taxon>
        <taxon>Tracheophyta</taxon>
        <taxon>Spermatophyta</taxon>
        <taxon>Magnoliopsida</taxon>
        <taxon>Liliopsida</taxon>
        <taxon>Dioscoreales</taxon>
        <taxon>Dioscoreaceae</taxon>
        <taxon>Dioscorea</taxon>
    </lineage>
</organism>
<evidence type="ECO:0000313" key="1">
    <source>
        <dbReference type="EMBL" id="KAH7669467.1"/>
    </source>
</evidence>
<protein>
    <submittedName>
        <fullName evidence="1">Non-specific serine/threonine protein kinase protein</fullName>
        <ecNumber evidence="1">2.7.11.1</ecNumber>
    </submittedName>
</protein>
<keyword evidence="2" id="KW-1185">Reference proteome</keyword>
<dbReference type="EMBL" id="CM037021">
    <property type="protein sequence ID" value="KAH7669467.1"/>
    <property type="molecule type" value="Genomic_DNA"/>
</dbReference>
<keyword evidence="1" id="KW-0723">Serine/threonine-protein kinase</keyword>